<dbReference type="InterPro" id="IPR036388">
    <property type="entry name" value="WH-like_DNA-bd_sf"/>
</dbReference>
<sequence>MSSALPKAPRRGLADEAADLVRAAIFSGHFPPGAALREVELAAHLDVSRGSVREGLAQLEREGLVRSGWHRGTTVIDVTAQDVEEVYTLRAALDRLAATTARRTATSEQLSRLDQLIADMAAEIAGTADTRRLVTLDIAFHDQIYTAAGNGRLTTAWQAIRSQLHLFQLRRADAGYDHYRARVVDEHRELAALLRSGDRRTLARLAEEHVDSARRSLLAGLPD</sequence>
<dbReference type="PROSITE" id="PS50949">
    <property type="entry name" value="HTH_GNTR"/>
    <property type="match status" value="1"/>
</dbReference>
<evidence type="ECO:0000256" key="2">
    <source>
        <dbReference type="ARBA" id="ARBA00023125"/>
    </source>
</evidence>
<dbReference type="Pfam" id="PF07729">
    <property type="entry name" value="FCD"/>
    <property type="match status" value="1"/>
</dbReference>
<dbReference type="AlphaFoldDB" id="A0A060ZBQ3"/>
<dbReference type="SUPFAM" id="SSF48008">
    <property type="entry name" value="GntR ligand-binding domain-like"/>
    <property type="match status" value="1"/>
</dbReference>
<dbReference type="GO" id="GO:0003677">
    <property type="term" value="F:DNA binding"/>
    <property type="evidence" value="ECO:0007669"/>
    <property type="project" value="UniProtKB-KW"/>
</dbReference>
<evidence type="ECO:0000313" key="6">
    <source>
        <dbReference type="EMBL" id="MBP2063341.1"/>
    </source>
</evidence>
<keyword evidence="2 6" id="KW-0238">DNA-binding</keyword>
<dbReference type="EMBL" id="LK022848">
    <property type="protein sequence ID" value="CDR01727.1"/>
    <property type="molecule type" value="Genomic_DNA"/>
</dbReference>
<dbReference type="PRINTS" id="PR00035">
    <property type="entry name" value="HTHGNTR"/>
</dbReference>
<accession>A0A060ZBQ3</accession>
<proteinExistence type="predicted"/>
<reference evidence="6 7" key="2">
    <citation type="submission" date="2021-03" db="EMBL/GenBank/DDBJ databases">
        <title>Genomic Encyclopedia of Type Strains, Phase IV (KMG-IV): sequencing the most valuable type-strain genomes for metagenomic binning, comparative biology and taxonomic classification.</title>
        <authorList>
            <person name="Goeker M."/>
        </authorList>
    </citation>
    <scope>NUCLEOTIDE SEQUENCE [LARGE SCALE GENOMIC DNA]</scope>
    <source>
        <strain evidence="6 7">DSM 41954</strain>
    </source>
</reference>
<dbReference type="HOGENOM" id="CLU_017584_5_4_11"/>
<dbReference type="SMART" id="SM00895">
    <property type="entry name" value="FCD"/>
    <property type="match status" value="1"/>
</dbReference>
<dbReference type="InterPro" id="IPR011711">
    <property type="entry name" value="GntR_C"/>
</dbReference>
<evidence type="ECO:0000313" key="7">
    <source>
        <dbReference type="Proteomes" id="UP000756710"/>
    </source>
</evidence>
<reference evidence="5" key="1">
    <citation type="submission" date="2014-05" db="EMBL/GenBank/DDBJ databases">
        <authorList>
            <person name="Horn Fabian"/>
        </authorList>
    </citation>
    <scope>NUCLEOTIDE SEQUENCE</scope>
</reference>
<dbReference type="Proteomes" id="UP000756710">
    <property type="component" value="Unassembled WGS sequence"/>
</dbReference>
<evidence type="ECO:0000259" key="4">
    <source>
        <dbReference type="PROSITE" id="PS50949"/>
    </source>
</evidence>
<dbReference type="GO" id="GO:0003700">
    <property type="term" value="F:DNA-binding transcription factor activity"/>
    <property type="evidence" value="ECO:0007669"/>
    <property type="project" value="InterPro"/>
</dbReference>
<dbReference type="Pfam" id="PF00392">
    <property type="entry name" value="GntR"/>
    <property type="match status" value="1"/>
</dbReference>
<gene>
    <name evidence="6" type="ORF">J2Z30_004362</name>
    <name evidence="5" type="ORF">SIRAN464</name>
</gene>
<feature type="domain" description="HTH gntR-type" evidence="4">
    <location>
        <begin position="11"/>
        <end position="78"/>
    </location>
</feature>
<dbReference type="PANTHER" id="PTHR43537">
    <property type="entry name" value="TRANSCRIPTIONAL REGULATOR, GNTR FAMILY"/>
    <property type="match status" value="1"/>
</dbReference>
<name>A0A060ZBQ3_9ACTN</name>
<keyword evidence="3" id="KW-0804">Transcription</keyword>
<dbReference type="SUPFAM" id="SSF46785">
    <property type="entry name" value="Winged helix' DNA-binding domain"/>
    <property type="match status" value="1"/>
</dbReference>
<keyword evidence="7" id="KW-1185">Reference proteome</keyword>
<evidence type="ECO:0000313" key="5">
    <source>
        <dbReference type="EMBL" id="CDR01727.1"/>
    </source>
</evidence>
<dbReference type="Gene3D" id="1.20.120.530">
    <property type="entry name" value="GntR ligand-binding domain-like"/>
    <property type="match status" value="1"/>
</dbReference>
<evidence type="ECO:0000256" key="3">
    <source>
        <dbReference type="ARBA" id="ARBA00023163"/>
    </source>
</evidence>
<dbReference type="Gene3D" id="1.10.10.10">
    <property type="entry name" value="Winged helix-like DNA-binding domain superfamily/Winged helix DNA-binding domain"/>
    <property type="match status" value="1"/>
</dbReference>
<dbReference type="CDD" id="cd07377">
    <property type="entry name" value="WHTH_GntR"/>
    <property type="match status" value="1"/>
</dbReference>
<keyword evidence="1" id="KW-0805">Transcription regulation</keyword>
<dbReference type="RefSeq" id="WP_044566751.1">
    <property type="nucleotide sequence ID" value="NZ_BAABDR010000078.1"/>
</dbReference>
<dbReference type="InterPro" id="IPR008920">
    <property type="entry name" value="TF_FadR/GntR_C"/>
</dbReference>
<dbReference type="PANTHER" id="PTHR43537:SF24">
    <property type="entry name" value="GLUCONATE OPERON TRANSCRIPTIONAL REPRESSOR"/>
    <property type="match status" value="1"/>
</dbReference>
<dbReference type="EMBL" id="JAGGLR010000011">
    <property type="protein sequence ID" value="MBP2063341.1"/>
    <property type="molecule type" value="Genomic_DNA"/>
</dbReference>
<dbReference type="SMART" id="SM00345">
    <property type="entry name" value="HTH_GNTR"/>
    <property type="match status" value="1"/>
</dbReference>
<dbReference type="InterPro" id="IPR000524">
    <property type="entry name" value="Tscrpt_reg_HTH_GntR"/>
</dbReference>
<dbReference type="InterPro" id="IPR036390">
    <property type="entry name" value="WH_DNA-bd_sf"/>
</dbReference>
<protein>
    <submittedName>
        <fullName evidence="6">DNA-binding GntR family transcriptional regulator</fullName>
    </submittedName>
    <submittedName>
        <fullName evidence="5">Transcriptional regulator, GntR family</fullName>
    </submittedName>
</protein>
<organism evidence="5">
    <name type="scientific">Streptomyces iranensis</name>
    <dbReference type="NCBI Taxonomy" id="576784"/>
    <lineage>
        <taxon>Bacteria</taxon>
        <taxon>Bacillati</taxon>
        <taxon>Actinomycetota</taxon>
        <taxon>Actinomycetes</taxon>
        <taxon>Kitasatosporales</taxon>
        <taxon>Streptomycetaceae</taxon>
        <taxon>Streptomyces</taxon>
        <taxon>Streptomyces violaceusniger group</taxon>
    </lineage>
</organism>
<evidence type="ECO:0000256" key="1">
    <source>
        <dbReference type="ARBA" id="ARBA00023015"/>
    </source>
</evidence>